<dbReference type="PANTHER" id="PTHR33164">
    <property type="entry name" value="TRANSCRIPTIONAL REGULATOR, MARR FAMILY"/>
    <property type="match status" value="1"/>
</dbReference>
<accession>A0A285R2A4</accession>
<dbReference type="InterPro" id="IPR036390">
    <property type="entry name" value="WH_DNA-bd_sf"/>
</dbReference>
<evidence type="ECO:0000259" key="1">
    <source>
        <dbReference type="PROSITE" id="PS50995"/>
    </source>
</evidence>
<dbReference type="RefSeq" id="WP_245858563.1">
    <property type="nucleotide sequence ID" value="NZ_OBMI01000003.1"/>
</dbReference>
<proteinExistence type="predicted"/>
<dbReference type="InterPro" id="IPR000835">
    <property type="entry name" value="HTH_MarR-typ"/>
</dbReference>
<dbReference type="Gene3D" id="1.10.10.10">
    <property type="entry name" value="Winged helix-like DNA-binding domain superfamily/Winged helix DNA-binding domain"/>
    <property type="match status" value="1"/>
</dbReference>
<name>A0A285R2A4_9SPHN</name>
<dbReference type="GO" id="GO:0003700">
    <property type="term" value="F:DNA-binding transcription factor activity"/>
    <property type="evidence" value="ECO:0007669"/>
    <property type="project" value="InterPro"/>
</dbReference>
<evidence type="ECO:0000313" key="3">
    <source>
        <dbReference type="Proteomes" id="UP000219494"/>
    </source>
</evidence>
<dbReference type="GO" id="GO:0003677">
    <property type="term" value="F:DNA binding"/>
    <property type="evidence" value="ECO:0007669"/>
    <property type="project" value="UniProtKB-KW"/>
</dbReference>
<dbReference type="PANTHER" id="PTHR33164:SF89">
    <property type="entry name" value="MARR FAMILY REGULATORY PROTEIN"/>
    <property type="match status" value="1"/>
</dbReference>
<dbReference type="Proteomes" id="UP000219494">
    <property type="component" value="Unassembled WGS sequence"/>
</dbReference>
<dbReference type="Pfam" id="PF12802">
    <property type="entry name" value="MarR_2"/>
    <property type="match status" value="1"/>
</dbReference>
<dbReference type="InterPro" id="IPR036388">
    <property type="entry name" value="WH-like_DNA-bd_sf"/>
</dbReference>
<dbReference type="PROSITE" id="PS50995">
    <property type="entry name" value="HTH_MARR_2"/>
    <property type="match status" value="1"/>
</dbReference>
<keyword evidence="3" id="KW-1185">Reference proteome</keyword>
<gene>
    <name evidence="2" type="ORF">SAMN06297144_3370</name>
</gene>
<dbReference type="InterPro" id="IPR039422">
    <property type="entry name" value="MarR/SlyA-like"/>
</dbReference>
<dbReference type="SUPFAM" id="SSF46785">
    <property type="entry name" value="Winged helix' DNA-binding domain"/>
    <property type="match status" value="1"/>
</dbReference>
<organism evidence="2 3">
    <name type="scientific">Sphingomonas guangdongensis</name>
    <dbReference type="NCBI Taxonomy" id="1141890"/>
    <lineage>
        <taxon>Bacteria</taxon>
        <taxon>Pseudomonadati</taxon>
        <taxon>Pseudomonadota</taxon>
        <taxon>Alphaproteobacteria</taxon>
        <taxon>Sphingomonadales</taxon>
        <taxon>Sphingomonadaceae</taxon>
        <taxon>Sphingomonas</taxon>
    </lineage>
</organism>
<dbReference type="PRINTS" id="PR00598">
    <property type="entry name" value="HTHMARR"/>
</dbReference>
<evidence type="ECO:0000313" key="2">
    <source>
        <dbReference type="EMBL" id="SOB88225.1"/>
    </source>
</evidence>
<reference evidence="2 3" key="1">
    <citation type="submission" date="2017-07" db="EMBL/GenBank/DDBJ databases">
        <authorList>
            <person name="Sun Z.S."/>
            <person name="Albrecht U."/>
            <person name="Echele G."/>
            <person name="Lee C.C."/>
        </authorList>
    </citation>
    <scope>NUCLEOTIDE SEQUENCE [LARGE SCALE GENOMIC DNA]</scope>
    <source>
        <strain evidence="2 3">CGMCC 1.12672</strain>
    </source>
</reference>
<dbReference type="AlphaFoldDB" id="A0A285R2A4"/>
<keyword evidence="2" id="KW-0238">DNA-binding</keyword>
<dbReference type="GO" id="GO:0006950">
    <property type="term" value="P:response to stress"/>
    <property type="evidence" value="ECO:0007669"/>
    <property type="project" value="TreeGrafter"/>
</dbReference>
<sequence length="153" mass="16442">MATQMIEERDGSDLGVLAELAGYHLRRASNAVGSDFARAVAGTGVRQVLFGILSVVDANPGINQGAAGRLLGIQRANMVALINEVVEQGWIDRTVAADDRRAFALTITRSGTEVLAATLARIRSHEDQMMADLSADDRAQLIALLSRIEARER</sequence>
<feature type="domain" description="HTH marR-type" evidence="1">
    <location>
        <begin position="18"/>
        <end position="150"/>
    </location>
</feature>
<dbReference type="EMBL" id="OBMI01000003">
    <property type="protein sequence ID" value="SOB88225.1"/>
    <property type="molecule type" value="Genomic_DNA"/>
</dbReference>
<protein>
    <submittedName>
        <fullName evidence="2">DNA-binding transcriptional regulator, MarR family</fullName>
    </submittedName>
</protein>
<dbReference type="SMART" id="SM00347">
    <property type="entry name" value="HTH_MARR"/>
    <property type="match status" value="1"/>
</dbReference>